<feature type="transmembrane region" description="Helical" evidence="1">
    <location>
        <begin position="81"/>
        <end position="99"/>
    </location>
</feature>
<dbReference type="OrthoDB" id="9789291at2"/>
<protein>
    <submittedName>
        <fullName evidence="3">Leader peptidase (Prepilin peptidase) / N-methyltransferase</fullName>
    </submittedName>
</protein>
<evidence type="ECO:0000313" key="4">
    <source>
        <dbReference type="Proteomes" id="UP000199800"/>
    </source>
</evidence>
<evidence type="ECO:0000259" key="2">
    <source>
        <dbReference type="Pfam" id="PF01478"/>
    </source>
</evidence>
<keyword evidence="3" id="KW-0808">Transferase</keyword>
<feature type="domain" description="Prepilin type IV endopeptidase peptidase" evidence="2">
    <location>
        <begin position="5"/>
        <end position="89"/>
    </location>
</feature>
<dbReference type="Proteomes" id="UP000199800">
    <property type="component" value="Unassembled WGS sequence"/>
</dbReference>
<dbReference type="Gene3D" id="1.20.120.1220">
    <property type="match status" value="1"/>
</dbReference>
<keyword evidence="3" id="KW-0489">Methyltransferase</keyword>
<dbReference type="STRING" id="29364.SAMN04487772_101215"/>
<evidence type="ECO:0000313" key="3">
    <source>
        <dbReference type="EMBL" id="SES65198.1"/>
    </source>
</evidence>
<dbReference type="GO" id="GO:0032259">
    <property type="term" value="P:methylation"/>
    <property type="evidence" value="ECO:0007669"/>
    <property type="project" value="UniProtKB-KW"/>
</dbReference>
<proteinExistence type="predicted"/>
<sequence>MKRLYIMVLIYAAYKDIKTLQVKNWVHVSIVILALMGRFHILEAFLITLPFLVLAVKTNSIGGGDIKFIFANTCLLGIEKMYEALLIGFGMLSFQYLIMKRNKKKMNKKVPLLPYLVTGLLYEIF</sequence>
<organism evidence="3 4">
    <name type="scientific">[Clostridium] polysaccharolyticum</name>
    <dbReference type="NCBI Taxonomy" id="29364"/>
    <lineage>
        <taxon>Bacteria</taxon>
        <taxon>Bacillati</taxon>
        <taxon>Bacillota</taxon>
        <taxon>Clostridia</taxon>
        <taxon>Lachnospirales</taxon>
        <taxon>Lachnospiraceae</taxon>
    </lineage>
</organism>
<keyword evidence="1" id="KW-0812">Transmembrane</keyword>
<dbReference type="GO" id="GO:0004190">
    <property type="term" value="F:aspartic-type endopeptidase activity"/>
    <property type="evidence" value="ECO:0007669"/>
    <property type="project" value="InterPro"/>
</dbReference>
<dbReference type="EMBL" id="FOHN01000001">
    <property type="protein sequence ID" value="SES65198.1"/>
    <property type="molecule type" value="Genomic_DNA"/>
</dbReference>
<dbReference type="InterPro" id="IPR000045">
    <property type="entry name" value="Prepilin_IV_endopep_pep"/>
</dbReference>
<dbReference type="GO" id="GO:0016020">
    <property type="term" value="C:membrane"/>
    <property type="evidence" value="ECO:0007669"/>
    <property type="project" value="InterPro"/>
</dbReference>
<keyword evidence="4" id="KW-1185">Reference proteome</keyword>
<feature type="transmembrane region" description="Helical" evidence="1">
    <location>
        <begin position="25"/>
        <end position="53"/>
    </location>
</feature>
<dbReference type="AlphaFoldDB" id="A0A1H9Y8Q2"/>
<keyword evidence="1" id="KW-1133">Transmembrane helix</keyword>
<reference evidence="3 4" key="1">
    <citation type="submission" date="2016-10" db="EMBL/GenBank/DDBJ databases">
        <authorList>
            <person name="de Groot N.N."/>
        </authorList>
    </citation>
    <scope>NUCLEOTIDE SEQUENCE [LARGE SCALE GENOMIC DNA]</scope>
    <source>
        <strain evidence="3 4">DSM 1801</strain>
    </source>
</reference>
<dbReference type="RefSeq" id="WP_092475176.1">
    <property type="nucleotide sequence ID" value="NZ_FOHN01000001.1"/>
</dbReference>
<name>A0A1H9Y8Q2_9FIRM</name>
<evidence type="ECO:0000256" key="1">
    <source>
        <dbReference type="SAM" id="Phobius"/>
    </source>
</evidence>
<gene>
    <name evidence="3" type="ORF">SAMN04487772_101215</name>
</gene>
<accession>A0A1H9Y8Q2</accession>
<dbReference type="GO" id="GO:0008168">
    <property type="term" value="F:methyltransferase activity"/>
    <property type="evidence" value="ECO:0007669"/>
    <property type="project" value="UniProtKB-KW"/>
</dbReference>
<keyword evidence="1" id="KW-0472">Membrane</keyword>
<dbReference type="Pfam" id="PF01478">
    <property type="entry name" value="Peptidase_A24"/>
    <property type="match status" value="1"/>
</dbReference>